<gene>
    <name evidence="1" type="ORF">A6M21_05755</name>
</gene>
<sequence length="65" mass="7234">MASKSIGFTSLKPVEGNDYIRIIPQHRLEVYLRREKSVAVDIFANLDTCGGEKIGGGRCRRGKPE</sequence>
<organism evidence="1 2">
    <name type="scientific">Desulfotomaculum copahuensis</name>
    <dbReference type="NCBI Taxonomy" id="1838280"/>
    <lineage>
        <taxon>Bacteria</taxon>
        <taxon>Bacillati</taxon>
        <taxon>Bacillota</taxon>
        <taxon>Clostridia</taxon>
        <taxon>Eubacteriales</taxon>
        <taxon>Desulfotomaculaceae</taxon>
        <taxon>Desulfotomaculum</taxon>
    </lineage>
</organism>
<protein>
    <submittedName>
        <fullName evidence="1">Uncharacterized protein</fullName>
    </submittedName>
</protein>
<reference evidence="1 2" key="1">
    <citation type="submission" date="2016-04" db="EMBL/GenBank/DDBJ databases">
        <authorList>
            <person name="Evans L.H."/>
            <person name="Alamgir A."/>
            <person name="Owens N."/>
            <person name="Weber N.D."/>
            <person name="Virtaneva K."/>
            <person name="Barbian K."/>
            <person name="Babar A."/>
            <person name="Rosenke K."/>
        </authorList>
    </citation>
    <scope>NUCLEOTIDE SEQUENCE [LARGE SCALE GENOMIC DNA]</scope>
    <source>
        <strain evidence="1 2">LMa1</strain>
    </source>
</reference>
<name>A0A1B7LH04_9FIRM</name>
<dbReference type="EMBL" id="LYVF01000062">
    <property type="protein sequence ID" value="OAT85427.1"/>
    <property type="molecule type" value="Genomic_DNA"/>
</dbReference>
<keyword evidence="2" id="KW-1185">Reference proteome</keyword>
<comment type="caution">
    <text evidence="1">The sequence shown here is derived from an EMBL/GenBank/DDBJ whole genome shotgun (WGS) entry which is preliminary data.</text>
</comment>
<evidence type="ECO:0000313" key="1">
    <source>
        <dbReference type="EMBL" id="OAT85427.1"/>
    </source>
</evidence>
<dbReference type="Proteomes" id="UP000078532">
    <property type="component" value="Unassembled WGS sequence"/>
</dbReference>
<accession>A0A1B7LH04</accession>
<evidence type="ECO:0000313" key="2">
    <source>
        <dbReference type="Proteomes" id="UP000078532"/>
    </source>
</evidence>
<dbReference type="STRING" id="1838280.A6M21_05755"/>
<proteinExistence type="predicted"/>
<dbReference type="AlphaFoldDB" id="A0A1B7LH04"/>